<keyword evidence="2" id="KW-1185">Reference proteome</keyword>
<evidence type="ECO:0000313" key="1">
    <source>
        <dbReference type="EMBL" id="MST98866.1"/>
    </source>
</evidence>
<proteinExistence type="predicted"/>
<accession>A0A844G676</accession>
<dbReference type="RefSeq" id="WP_154419900.1">
    <property type="nucleotide sequence ID" value="NZ_VUNS01000025.1"/>
</dbReference>
<dbReference type="Proteomes" id="UP000435649">
    <property type="component" value="Unassembled WGS sequence"/>
</dbReference>
<gene>
    <name evidence="1" type="ORF">FYJ85_17665</name>
</gene>
<sequence>MKTVKTILVRSCKTPVLLGIGKQSEIIETVKVERKFDFTASDPVSCVLAGSDRFGSKCTLVLLEEIPEDENLRMIELSCWASTVVNTLVDMNTIDDALKPAFLKECIHDLISEVQALREADEEARETLRRSTSKLIVPLKDARNKCNDPEICELIDQKIKEVENAADKDTAKQIADAAKADNRIKPLLPDIRRTAPADNPAA</sequence>
<dbReference type="AlphaFoldDB" id="A0A844G676"/>
<organism evidence="1 2">
    <name type="scientific">Victivallis lenta</name>
    <dbReference type="NCBI Taxonomy" id="2606640"/>
    <lineage>
        <taxon>Bacteria</taxon>
        <taxon>Pseudomonadati</taxon>
        <taxon>Lentisphaerota</taxon>
        <taxon>Lentisphaeria</taxon>
        <taxon>Victivallales</taxon>
        <taxon>Victivallaceae</taxon>
        <taxon>Victivallis</taxon>
    </lineage>
</organism>
<name>A0A844G676_9BACT</name>
<reference evidence="1 2" key="1">
    <citation type="submission" date="2019-08" db="EMBL/GenBank/DDBJ databases">
        <title>In-depth cultivation of the pig gut microbiome towards novel bacterial diversity and tailored functional studies.</title>
        <authorList>
            <person name="Wylensek D."/>
            <person name="Hitch T.C.A."/>
            <person name="Clavel T."/>
        </authorList>
    </citation>
    <scope>NUCLEOTIDE SEQUENCE [LARGE SCALE GENOMIC DNA]</scope>
    <source>
        <strain evidence="1 2">BBE-744-WT-12</strain>
    </source>
</reference>
<protein>
    <submittedName>
        <fullName evidence="1">Uncharacterized protein</fullName>
    </submittedName>
</protein>
<evidence type="ECO:0000313" key="2">
    <source>
        <dbReference type="Proteomes" id="UP000435649"/>
    </source>
</evidence>
<dbReference type="EMBL" id="VUNS01000025">
    <property type="protein sequence ID" value="MST98866.1"/>
    <property type="molecule type" value="Genomic_DNA"/>
</dbReference>
<comment type="caution">
    <text evidence="1">The sequence shown here is derived from an EMBL/GenBank/DDBJ whole genome shotgun (WGS) entry which is preliminary data.</text>
</comment>